<dbReference type="EMBL" id="SNRW01030361">
    <property type="protein sequence ID" value="KAA6358112.1"/>
    <property type="molecule type" value="Genomic_DNA"/>
</dbReference>
<protein>
    <recommendedName>
        <fullName evidence="14">DNA polymerase</fullName>
        <ecNumber evidence="14">2.7.7.7</ecNumber>
    </recommendedName>
</protein>
<dbReference type="InterPro" id="IPR036397">
    <property type="entry name" value="RNaseH_sf"/>
</dbReference>
<dbReference type="EC" id="2.7.7.7" evidence="14"/>
<evidence type="ECO:0000256" key="4">
    <source>
        <dbReference type="ARBA" id="ARBA00022695"/>
    </source>
</evidence>
<evidence type="ECO:0000256" key="2">
    <source>
        <dbReference type="ARBA" id="ARBA00005755"/>
    </source>
</evidence>
<evidence type="ECO:0000256" key="10">
    <source>
        <dbReference type="ARBA" id="ARBA00022932"/>
    </source>
</evidence>
<comment type="similarity">
    <text evidence="2 14">Belongs to the DNA polymerase type-B family.</text>
</comment>
<dbReference type="GO" id="GO:0043625">
    <property type="term" value="C:delta DNA polymerase complex"/>
    <property type="evidence" value="ECO:0007669"/>
    <property type="project" value="TreeGrafter"/>
</dbReference>
<organism evidence="16 17">
    <name type="scientific">Streblomastix strix</name>
    <dbReference type="NCBI Taxonomy" id="222440"/>
    <lineage>
        <taxon>Eukaryota</taxon>
        <taxon>Metamonada</taxon>
        <taxon>Preaxostyla</taxon>
        <taxon>Oxymonadida</taxon>
        <taxon>Streblomastigidae</taxon>
        <taxon>Streblomastix</taxon>
    </lineage>
</organism>
<keyword evidence="4 14" id="KW-0548">Nucleotidyltransferase</keyword>
<evidence type="ECO:0000259" key="15">
    <source>
        <dbReference type="Pfam" id="PF00136"/>
    </source>
</evidence>
<keyword evidence="10 14" id="KW-0239">DNA-directed DNA polymerase</keyword>
<dbReference type="SUPFAM" id="SSF56672">
    <property type="entry name" value="DNA/RNA polymerases"/>
    <property type="match status" value="1"/>
</dbReference>
<comment type="subcellular location">
    <subcellularLocation>
        <location evidence="1">Nucleus</location>
    </subcellularLocation>
</comment>
<evidence type="ECO:0000256" key="3">
    <source>
        <dbReference type="ARBA" id="ARBA00022679"/>
    </source>
</evidence>
<evidence type="ECO:0000256" key="14">
    <source>
        <dbReference type="RuleBase" id="RU000442"/>
    </source>
</evidence>
<keyword evidence="5 14" id="KW-0235">DNA replication</keyword>
<proteinExistence type="inferred from homology"/>
<dbReference type="InterPro" id="IPR006134">
    <property type="entry name" value="DNA-dir_DNA_pol_B_multi_dom"/>
</dbReference>
<keyword evidence="3 14" id="KW-0808">Transferase</keyword>
<keyword evidence="11 14" id="KW-0238">DNA-binding</keyword>
<dbReference type="GO" id="GO:0045004">
    <property type="term" value="P:DNA replication proofreading"/>
    <property type="evidence" value="ECO:0007669"/>
    <property type="project" value="TreeGrafter"/>
</dbReference>
<keyword evidence="8" id="KW-0378">Hydrolase</keyword>
<evidence type="ECO:0000256" key="1">
    <source>
        <dbReference type="ARBA" id="ARBA00004123"/>
    </source>
</evidence>
<evidence type="ECO:0000256" key="13">
    <source>
        <dbReference type="ARBA" id="ARBA00049244"/>
    </source>
</evidence>
<dbReference type="PANTHER" id="PTHR10322">
    <property type="entry name" value="DNA POLYMERASE CATALYTIC SUBUNIT"/>
    <property type="match status" value="1"/>
</dbReference>
<dbReference type="InterPro" id="IPR023211">
    <property type="entry name" value="DNA_pol_palm_dom_sf"/>
</dbReference>
<keyword evidence="7" id="KW-0479">Metal-binding</keyword>
<dbReference type="PANTHER" id="PTHR10322:SF23">
    <property type="entry name" value="DNA POLYMERASE DELTA CATALYTIC SUBUNIT"/>
    <property type="match status" value="1"/>
</dbReference>
<evidence type="ECO:0000256" key="5">
    <source>
        <dbReference type="ARBA" id="ARBA00022705"/>
    </source>
</evidence>
<keyword evidence="12" id="KW-0539">Nucleus</keyword>
<dbReference type="GO" id="GO:0000166">
    <property type="term" value="F:nucleotide binding"/>
    <property type="evidence" value="ECO:0007669"/>
    <property type="project" value="InterPro"/>
</dbReference>
<dbReference type="Gene3D" id="3.90.1600.10">
    <property type="entry name" value="Palm domain of DNA polymerase"/>
    <property type="match status" value="1"/>
</dbReference>
<dbReference type="Pfam" id="PF00136">
    <property type="entry name" value="DNA_pol_B"/>
    <property type="match status" value="1"/>
</dbReference>
<dbReference type="GO" id="GO:0008296">
    <property type="term" value="F:3'-5'-DNA exonuclease activity"/>
    <property type="evidence" value="ECO:0007669"/>
    <property type="project" value="TreeGrafter"/>
</dbReference>
<dbReference type="Gene3D" id="1.10.287.690">
    <property type="entry name" value="Helix hairpin bin"/>
    <property type="match status" value="1"/>
</dbReference>
<comment type="caution">
    <text evidence="16">The sequence shown here is derived from an EMBL/GenBank/DDBJ whole genome shotgun (WGS) entry which is preliminary data.</text>
</comment>
<dbReference type="GO" id="GO:0006287">
    <property type="term" value="P:base-excision repair, gap-filling"/>
    <property type="evidence" value="ECO:0007669"/>
    <property type="project" value="TreeGrafter"/>
</dbReference>
<dbReference type="InterPro" id="IPR050240">
    <property type="entry name" value="DNA_pol_type-B"/>
</dbReference>
<dbReference type="InterPro" id="IPR017964">
    <property type="entry name" value="DNA-dir_DNA_pol_B_CS"/>
</dbReference>
<dbReference type="InterPro" id="IPR043502">
    <property type="entry name" value="DNA/RNA_pol_sf"/>
</dbReference>
<dbReference type="Proteomes" id="UP000324800">
    <property type="component" value="Unassembled WGS sequence"/>
</dbReference>
<evidence type="ECO:0000256" key="9">
    <source>
        <dbReference type="ARBA" id="ARBA00022839"/>
    </source>
</evidence>
<keyword evidence="6" id="KW-0540">Nuclease</keyword>
<evidence type="ECO:0000256" key="6">
    <source>
        <dbReference type="ARBA" id="ARBA00022722"/>
    </source>
</evidence>
<dbReference type="AlphaFoldDB" id="A0A5J4TJQ5"/>
<reference evidence="16 17" key="1">
    <citation type="submission" date="2019-03" db="EMBL/GenBank/DDBJ databases">
        <title>Single cell metagenomics reveals metabolic interactions within the superorganism composed of flagellate Streblomastix strix and complex community of Bacteroidetes bacteria on its surface.</title>
        <authorList>
            <person name="Treitli S.C."/>
            <person name="Kolisko M."/>
            <person name="Husnik F."/>
            <person name="Keeling P."/>
            <person name="Hampl V."/>
        </authorList>
    </citation>
    <scope>NUCLEOTIDE SEQUENCE [LARGE SCALE GENOMIC DNA]</scope>
    <source>
        <strain evidence="16">ST1C</strain>
    </source>
</reference>
<evidence type="ECO:0000256" key="12">
    <source>
        <dbReference type="ARBA" id="ARBA00023242"/>
    </source>
</evidence>
<evidence type="ECO:0000256" key="7">
    <source>
        <dbReference type="ARBA" id="ARBA00022723"/>
    </source>
</evidence>
<accession>A0A5J4TJQ5</accession>
<name>A0A5J4TJQ5_9EUKA</name>
<dbReference type="GO" id="GO:0046872">
    <property type="term" value="F:metal ion binding"/>
    <property type="evidence" value="ECO:0007669"/>
    <property type="project" value="UniProtKB-KW"/>
</dbReference>
<dbReference type="SMART" id="SM00486">
    <property type="entry name" value="POLBc"/>
    <property type="match status" value="1"/>
</dbReference>
<dbReference type="GO" id="GO:0006297">
    <property type="term" value="P:nucleotide-excision repair, DNA gap filling"/>
    <property type="evidence" value="ECO:0007669"/>
    <property type="project" value="TreeGrafter"/>
</dbReference>
<dbReference type="OrthoDB" id="2414538at2759"/>
<comment type="catalytic activity">
    <reaction evidence="13 14">
        <text>DNA(n) + a 2'-deoxyribonucleoside 5'-triphosphate = DNA(n+1) + diphosphate</text>
        <dbReference type="Rhea" id="RHEA:22508"/>
        <dbReference type="Rhea" id="RHEA-COMP:17339"/>
        <dbReference type="Rhea" id="RHEA-COMP:17340"/>
        <dbReference type="ChEBI" id="CHEBI:33019"/>
        <dbReference type="ChEBI" id="CHEBI:61560"/>
        <dbReference type="ChEBI" id="CHEBI:173112"/>
        <dbReference type="EC" id="2.7.7.7"/>
    </reaction>
</comment>
<feature type="domain" description="DNA-directed DNA polymerase family B multifunctional" evidence="15">
    <location>
        <begin position="16"/>
        <end position="268"/>
    </location>
</feature>
<evidence type="ECO:0000256" key="8">
    <source>
        <dbReference type="ARBA" id="ARBA00022801"/>
    </source>
</evidence>
<keyword evidence="9" id="KW-0269">Exonuclease</keyword>
<sequence length="353" mass="38848">MKVIVNFAEMSRVTGVPMSYLTMRGQQVRVISQLYRKAMAKNMVIPTMKTQQNNNKFEGATVLDPLNGFYKDPIVTLDFSSLYPSIMICHNLCYSTLLHPEQLQSLSPSDYTRTPTGNYFIQKGPDGSREGILPEILKGLLAARKRAKDELKLENDPFNQAVLNGRQLALKIVANSVYGFTGAQVGKLPCLEISQSVTAIGREMIDKTKKLIEERYTKQNGYDNDAIVVYGDTDSVMVKFGMTDLPNAMERGKEAAAYVTSKFNDPVKSRNAISISSSLPNVQTDAPRIGKHVLRTNIARYNGSDDPIQILAAICITSFNSALGNAPFLAEHSISNDIILYGGSLIHYGSCGS</sequence>
<dbReference type="GO" id="GO:0003677">
    <property type="term" value="F:DNA binding"/>
    <property type="evidence" value="ECO:0007669"/>
    <property type="project" value="UniProtKB-KW"/>
</dbReference>
<gene>
    <name evidence="16" type="ORF">EZS28_046361</name>
</gene>
<evidence type="ECO:0000256" key="11">
    <source>
        <dbReference type="ARBA" id="ARBA00023125"/>
    </source>
</evidence>
<dbReference type="InterPro" id="IPR006172">
    <property type="entry name" value="DNA-dir_DNA_pol_B"/>
</dbReference>
<evidence type="ECO:0000313" key="17">
    <source>
        <dbReference type="Proteomes" id="UP000324800"/>
    </source>
</evidence>
<dbReference type="Gene3D" id="3.30.420.10">
    <property type="entry name" value="Ribonuclease H-like superfamily/Ribonuclease H"/>
    <property type="match status" value="1"/>
</dbReference>
<evidence type="ECO:0000313" key="16">
    <source>
        <dbReference type="EMBL" id="KAA6358112.1"/>
    </source>
</evidence>
<dbReference type="PROSITE" id="PS00116">
    <property type="entry name" value="DNA_POLYMERASE_B"/>
    <property type="match status" value="1"/>
</dbReference>
<dbReference type="FunFam" id="1.10.287.690:FF:000001">
    <property type="entry name" value="DNA polymerase"/>
    <property type="match status" value="1"/>
</dbReference>
<dbReference type="GO" id="GO:0003887">
    <property type="term" value="F:DNA-directed DNA polymerase activity"/>
    <property type="evidence" value="ECO:0007669"/>
    <property type="project" value="UniProtKB-KW"/>
</dbReference>
<dbReference type="PRINTS" id="PR00106">
    <property type="entry name" value="DNAPOLB"/>
</dbReference>